<keyword evidence="6 7" id="KW-0472">Membrane</keyword>
<dbReference type="PANTHER" id="PTHR30509">
    <property type="entry name" value="P-HYDROXYBENZOIC ACID EFFLUX PUMP SUBUNIT-RELATED"/>
    <property type="match status" value="1"/>
</dbReference>
<feature type="transmembrane region" description="Helical" evidence="7">
    <location>
        <begin position="108"/>
        <end position="128"/>
    </location>
</feature>
<dbReference type="RefSeq" id="WP_079568037.1">
    <property type="nucleotide sequence ID" value="NZ_LT670818.1"/>
</dbReference>
<protein>
    <submittedName>
        <fullName evidence="8">Uncharacterized membrane protein YccC</fullName>
    </submittedName>
</protein>
<dbReference type="InterPro" id="IPR006726">
    <property type="entry name" value="PHBA_efflux_AaeB/fusaric-R"/>
</dbReference>
<dbReference type="EMBL" id="LT670818">
    <property type="protein sequence ID" value="SHG90772.1"/>
    <property type="molecule type" value="Genomic_DNA"/>
</dbReference>
<evidence type="ECO:0000256" key="1">
    <source>
        <dbReference type="ARBA" id="ARBA00004651"/>
    </source>
</evidence>
<comment type="subcellular location">
    <subcellularLocation>
        <location evidence="1">Cell membrane</location>
        <topology evidence="1">Multi-pass membrane protein</topology>
    </subcellularLocation>
</comment>
<organism evidence="8 9">
    <name type="scientific">Bradyrhizobium erythrophlei</name>
    <dbReference type="NCBI Taxonomy" id="1437360"/>
    <lineage>
        <taxon>Bacteria</taxon>
        <taxon>Pseudomonadati</taxon>
        <taxon>Pseudomonadota</taxon>
        <taxon>Alphaproteobacteria</taxon>
        <taxon>Hyphomicrobiales</taxon>
        <taxon>Nitrobacteraceae</taxon>
        <taxon>Bradyrhizobium</taxon>
    </lineage>
</organism>
<keyword evidence="2" id="KW-0813">Transport</keyword>
<evidence type="ECO:0000256" key="6">
    <source>
        <dbReference type="ARBA" id="ARBA00023136"/>
    </source>
</evidence>
<keyword evidence="5 7" id="KW-1133">Transmembrane helix</keyword>
<dbReference type="Proteomes" id="UP000190675">
    <property type="component" value="Chromosome I"/>
</dbReference>
<dbReference type="Pfam" id="PF04632">
    <property type="entry name" value="FUSC"/>
    <property type="match status" value="1"/>
</dbReference>
<feature type="transmembrane region" description="Helical" evidence="7">
    <location>
        <begin position="84"/>
        <end position="102"/>
    </location>
</feature>
<name>A0A1M5NMN8_9BRAD</name>
<sequence>MENGINWSVVTAERSAGGRSQRTFANAARAAAPPLLFGFRLWASVCLALFVAFWLELDNPYWAGASAAIVCQPYLGTSLRKSRYRLIGTLVGATMIVALTACFPQNRIGFLIGLALWGGVCAFAATLFRNFASYAAALAGYTAAIIGTDTLGATGGASSEVFMLAITRTSEVWIGILCAGAVLAVTDFRDAAERLAEMFAAVSSDIAARFGTSLRLAGSHDGDAQQPARRELIRRVTVLDKMIDETIGESSTIRNYLPVLQGAIDGLFASLAAWRSIAVRLIKTPPEVANEEANAILRCIPEEMCSGLPAGDATFWIADPIALRSRCEAAVRTLIALPTSTASLRLLADQTASVLVGFAAVLEAMALLVADPARRCPRRRGFKIYVPDWLPSLVSAGRAFLAIGAAELFWVFTTWPDGGAAIVFVAIVVLLLSSRAELAYADATAFTLGTTAVIPIAAAIKFALLPGLESFPAFCIALAAFLIPLGVAMAATRQHPALVICTAIFVRVLQPTNEMSYDTAQFYNSALGLFVGVAVAPLSFLLVPPLSSSFRTKRLLNLTLRDLRHLAMDRLSVSAEDWRGHIFSRLAALPERAQPLARAQFLAAAFLGAEIIHLGHDAAAFELQLQFDAALQTFAEGNTAAAIAQLRQLDHRLASTEQVDTRLAARTRGRILAICDALVDHHAYFDTGASA</sequence>
<evidence type="ECO:0000313" key="9">
    <source>
        <dbReference type="Proteomes" id="UP000190675"/>
    </source>
</evidence>
<proteinExistence type="predicted"/>
<reference evidence="8 9" key="1">
    <citation type="submission" date="2016-11" db="EMBL/GenBank/DDBJ databases">
        <authorList>
            <person name="Jaros S."/>
            <person name="Januszkiewicz K."/>
            <person name="Wedrychowicz H."/>
        </authorList>
    </citation>
    <scope>NUCLEOTIDE SEQUENCE [LARGE SCALE GENOMIC DNA]</scope>
    <source>
        <strain evidence="8 9">GAS242</strain>
    </source>
</reference>
<dbReference type="GO" id="GO:0022857">
    <property type="term" value="F:transmembrane transporter activity"/>
    <property type="evidence" value="ECO:0007669"/>
    <property type="project" value="InterPro"/>
</dbReference>
<accession>A0A1M5NMN8</accession>
<dbReference type="PANTHER" id="PTHR30509:SF9">
    <property type="entry name" value="MULTIDRUG RESISTANCE PROTEIN MDTO"/>
    <property type="match status" value="1"/>
</dbReference>
<evidence type="ECO:0000256" key="2">
    <source>
        <dbReference type="ARBA" id="ARBA00022448"/>
    </source>
</evidence>
<dbReference type="GO" id="GO:0005886">
    <property type="term" value="C:plasma membrane"/>
    <property type="evidence" value="ECO:0007669"/>
    <property type="project" value="UniProtKB-SubCell"/>
</dbReference>
<feature type="transmembrane region" description="Helical" evidence="7">
    <location>
        <begin position="35"/>
        <end position="55"/>
    </location>
</feature>
<evidence type="ECO:0000256" key="5">
    <source>
        <dbReference type="ARBA" id="ARBA00022989"/>
    </source>
</evidence>
<dbReference type="OrthoDB" id="8005649at2"/>
<feature type="transmembrane region" description="Helical" evidence="7">
    <location>
        <begin position="443"/>
        <end position="464"/>
    </location>
</feature>
<feature type="transmembrane region" description="Helical" evidence="7">
    <location>
        <begin position="390"/>
        <end position="412"/>
    </location>
</feature>
<evidence type="ECO:0000256" key="7">
    <source>
        <dbReference type="SAM" id="Phobius"/>
    </source>
</evidence>
<gene>
    <name evidence="8" type="ORF">SAMN05444169_4746</name>
</gene>
<keyword evidence="4 7" id="KW-0812">Transmembrane</keyword>
<evidence type="ECO:0000256" key="3">
    <source>
        <dbReference type="ARBA" id="ARBA00022475"/>
    </source>
</evidence>
<keyword evidence="3" id="KW-1003">Cell membrane</keyword>
<evidence type="ECO:0000256" key="4">
    <source>
        <dbReference type="ARBA" id="ARBA00022692"/>
    </source>
</evidence>
<evidence type="ECO:0000313" key="8">
    <source>
        <dbReference type="EMBL" id="SHG90772.1"/>
    </source>
</evidence>
<feature type="transmembrane region" description="Helical" evidence="7">
    <location>
        <begin position="522"/>
        <end position="543"/>
    </location>
</feature>
<feature type="transmembrane region" description="Helical" evidence="7">
    <location>
        <begin position="470"/>
        <end position="488"/>
    </location>
</feature>
<dbReference type="AlphaFoldDB" id="A0A1M5NMN8"/>
<feature type="transmembrane region" description="Helical" evidence="7">
    <location>
        <begin position="418"/>
        <end position="436"/>
    </location>
</feature>